<gene>
    <name evidence="1" type="ORF">FJV41_08750</name>
</gene>
<dbReference type="AlphaFoldDB" id="A0A540X6G5"/>
<dbReference type="InterPro" id="IPR008983">
    <property type="entry name" value="Tumour_necrosis_fac-like_dom"/>
</dbReference>
<dbReference type="EMBL" id="VIFM01000025">
    <property type="protein sequence ID" value="TQF16324.1"/>
    <property type="molecule type" value="Genomic_DNA"/>
</dbReference>
<comment type="caution">
    <text evidence="1">The sequence shown here is derived from an EMBL/GenBank/DDBJ whole genome shotgun (WGS) entry which is preliminary data.</text>
</comment>
<name>A0A540X6G5_9BACT</name>
<dbReference type="OrthoDB" id="1013954at2"/>
<dbReference type="Proteomes" id="UP000315369">
    <property type="component" value="Unassembled WGS sequence"/>
</dbReference>
<dbReference type="PROSITE" id="PS51257">
    <property type="entry name" value="PROKAR_LIPOPROTEIN"/>
    <property type="match status" value="1"/>
</dbReference>
<proteinExistence type="predicted"/>
<dbReference type="RefSeq" id="WP_141641973.1">
    <property type="nucleotide sequence ID" value="NZ_VIFM01000025.1"/>
</dbReference>
<organism evidence="1 2">
    <name type="scientific">Myxococcus llanfairpwllgwyngyllgogerychwyrndrobwllllantysiliogogogochensis</name>
    <dbReference type="NCBI Taxonomy" id="2590453"/>
    <lineage>
        <taxon>Bacteria</taxon>
        <taxon>Pseudomonadati</taxon>
        <taxon>Myxococcota</taxon>
        <taxon>Myxococcia</taxon>
        <taxon>Myxococcales</taxon>
        <taxon>Cystobacterineae</taxon>
        <taxon>Myxococcaceae</taxon>
        <taxon>Myxococcus</taxon>
    </lineage>
</organism>
<sequence length="340" mass="34630">MAENKYRHWNGVFLWVLLLGLGCTQSPGGGAGAEPVAPESLVTQEARVVTSSYVDLRLRVGRGVAVGRTCGAANEVTPACGGGSGPDLSFHFIAPYDGSYTFVTDPLDTTDYDTVVQVTDWHSSASLGCNDNASASTLTSSAILNLARNQEVRITVDGKNGSCGRFMLNILVVESTCGPCNTPPGPCFSPYGSCSGATCVYTPLTAGAVCNDGNACTLNDKCGATGSCVGTTVSCNSAPGTCYASPGTCNPATGACGYAARPAGTACNDGDSCTQGDACYGGACYGGDRVCCPNGVLCNGGCCAQGDYCIGGTCRPMCLTQNVVRTPENDMLPACPMELQ</sequence>
<evidence type="ECO:0008006" key="3">
    <source>
        <dbReference type="Google" id="ProtNLM"/>
    </source>
</evidence>
<evidence type="ECO:0000313" key="2">
    <source>
        <dbReference type="Proteomes" id="UP000315369"/>
    </source>
</evidence>
<protein>
    <recommendedName>
        <fullName evidence="3">Lipoprotein</fullName>
    </recommendedName>
</protein>
<evidence type="ECO:0000313" key="1">
    <source>
        <dbReference type="EMBL" id="TQF16324.1"/>
    </source>
</evidence>
<keyword evidence="2" id="KW-1185">Reference proteome</keyword>
<reference evidence="1 2" key="1">
    <citation type="submission" date="2019-06" db="EMBL/GenBank/DDBJ databases">
        <authorList>
            <person name="Livingstone P."/>
            <person name="Whitworth D."/>
        </authorList>
    </citation>
    <scope>NUCLEOTIDE SEQUENCE [LARGE SCALE GENOMIC DNA]</scope>
    <source>
        <strain evidence="1 2">AM401</strain>
    </source>
</reference>
<accession>A0A540X6G5</accession>
<dbReference type="SUPFAM" id="SSF49842">
    <property type="entry name" value="TNF-like"/>
    <property type="match status" value="1"/>
</dbReference>